<accession>A0A173W4V1</accession>
<dbReference type="InterPro" id="IPR018579">
    <property type="entry name" value="Restrct_endonuc_II_LlaJI"/>
</dbReference>
<organism evidence="1 2">
    <name type="scientific">Dorea longicatena</name>
    <dbReference type="NCBI Taxonomy" id="88431"/>
    <lineage>
        <taxon>Bacteria</taxon>
        <taxon>Bacillati</taxon>
        <taxon>Bacillota</taxon>
        <taxon>Clostridia</taxon>
        <taxon>Lachnospirales</taxon>
        <taxon>Lachnospiraceae</taxon>
        <taxon>Dorea</taxon>
    </lineage>
</organism>
<sequence>MKVVSQYVREQKRYTKNDLKSKFSFDEDGVEKFIKSLKAYGVLKSVKNTDDQLAMSDLMDDDVEITDETAESGDCLYVFTYVGIITCGSRVIKVYPKYLLSKKDEDLLGEMKQILKVLERYSRSEEQIINVFNGDGENRSFNILAVILFLINDYYEYGIYTNSEDIVEINGEGDILWGKTIDESFALIEDNRPYYMELYTGKSIEDDTDYFKRLHECVLTECSRQLQDAQLDILFDMDSIELSEEVLDDFGDREYILERIIKELNLQFNTHRQILLKTLYAYVSQDRKMLDENDGISMYGTTAYHAVWEKACAEVFDNKLNTILGQLNMTVPLAEQYQGKKERHLKLIDIIEKPIWQGIDTEAKAADTLIPDLISIPCIDGKDWFIIFDAKYYNIQLEKGKSLRGNPGVGDVTKQYLYQLAYKDFIDAHGITKVRNCFLMPTENNEIVKKGIAKMAMLERLGLENIQIRQIPAGRLYELYLTGRHMDICELML</sequence>
<dbReference type="GO" id="GO:0004519">
    <property type="term" value="F:endonuclease activity"/>
    <property type="evidence" value="ECO:0007669"/>
    <property type="project" value="UniProtKB-KW"/>
</dbReference>
<dbReference type="RefSeq" id="WP_055179921.1">
    <property type="nucleotide sequence ID" value="NZ_CABIWY010000001.1"/>
</dbReference>
<gene>
    <name evidence="1" type="ORF">ERS852423_00040</name>
</gene>
<keyword evidence="1" id="KW-0540">Nuclease</keyword>
<dbReference type="EMBL" id="CYYY01000001">
    <property type="protein sequence ID" value="CUN34511.1"/>
    <property type="molecule type" value="Genomic_DNA"/>
</dbReference>
<protein>
    <submittedName>
        <fullName evidence="1">LlaJI restriction endonuclease</fullName>
    </submittedName>
</protein>
<dbReference type="Pfam" id="PF09563">
    <property type="entry name" value="RE_LlaJI"/>
    <property type="match status" value="2"/>
</dbReference>
<keyword evidence="1" id="KW-0378">Hydrolase</keyword>
<proteinExistence type="predicted"/>
<evidence type="ECO:0000313" key="2">
    <source>
        <dbReference type="Proteomes" id="UP000095439"/>
    </source>
</evidence>
<name>A0A173W4V1_9FIRM</name>
<reference evidence="1 2" key="1">
    <citation type="submission" date="2015-09" db="EMBL/GenBank/DDBJ databases">
        <authorList>
            <consortium name="Pathogen Informatics"/>
        </authorList>
    </citation>
    <scope>NUCLEOTIDE SEQUENCE [LARGE SCALE GENOMIC DNA]</scope>
    <source>
        <strain evidence="1 2">2789STDY5608866</strain>
    </source>
</reference>
<keyword evidence="1" id="KW-0255">Endonuclease</keyword>
<evidence type="ECO:0000313" key="1">
    <source>
        <dbReference type="EMBL" id="CUN34511.1"/>
    </source>
</evidence>
<dbReference type="Proteomes" id="UP000095439">
    <property type="component" value="Unassembled WGS sequence"/>
</dbReference>
<dbReference type="AlphaFoldDB" id="A0A173W4V1"/>